<organism evidence="1 2">
    <name type="scientific">Rubroshorea leprosula</name>
    <dbReference type="NCBI Taxonomy" id="152421"/>
    <lineage>
        <taxon>Eukaryota</taxon>
        <taxon>Viridiplantae</taxon>
        <taxon>Streptophyta</taxon>
        <taxon>Embryophyta</taxon>
        <taxon>Tracheophyta</taxon>
        <taxon>Spermatophyta</taxon>
        <taxon>Magnoliopsida</taxon>
        <taxon>eudicotyledons</taxon>
        <taxon>Gunneridae</taxon>
        <taxon>Pentapetalae</taxon>
        <taxon>rosids</taxon>
        <taxon>malvids</taxon>
        <taxon>Malvales</taxon>
        <taxon>Dipterocarpaceae</taxon>
        <taxon>Rubroshorea</taxon>
    </lineage>
</organism>
<evidence type="ECO:0000313" key="2">
    <source>
        <dbReference type="Proteomes" id="UP001054252"/>
    </source>
</evidence>
<accession>A0AAV5L119</accession>
<dbReference type="Proteomes" id="UP001054252">
    <property type="component" value="Unassembled WGS sequence"/>
</dbReference>
<dbReference type="AlphaFoldDB" id="A0AAV5L119"/>
<proteinExistence type="predicted"/>
<reference evidence="1 2" key="1">
    <citation type="journal article" date="2021" name="Commun. Biol.">
        <title>The genome of Shorea leprosula (Dipterocarpaceae) highlights the ecological relevance of drought in aseasonal tropical rainforests.</title>
        <authorList>
            <person name="Ng K.K.S."/>
            <person name="Kobayashi M.J."/>
            <person name="Fawcett J.A."/>
            <person name="Hatakeyama M."/>
            <person name="Paape T."/>
            <person name="Ng C.H."/>
            <person name="Ang C.C."/>
            <person name="Tnah L.H."/>
            <person name="Lee C.T."/>
            <person name="Nishiyama T."/>
            <person name="Sese J."/>
            <person name="O'Brien M.J."/>
            <person name="Copetti D."/>
            <person name="Mohd Noor M.I."/>
            <person name="Ong R.C."/>
            <person name="Putra M."/>
            <person name="Sireger I.Z."/>
            <person name="Indrioko S."/>
            <person name="Kosugi Y."/>
            <person name="Izuno A."/>
            <person name="Isagi Y."/>
            <person name="Lee S.L."/>
            <person name="Shimizu K.K."/>
        </authorList>
    </citation>
    <scope>NUCLEOTIDE SEQUENCE [LARGE SCALE GENOMIC DNA]</scope>
    <source>
        <strain evidence="1">214</strain>
    </source>
</reference>
<name>A0AAV5L119_9ROSI</name>
<dbReference type="EMBL" id="BPVZ01000088">
    <property type="protein sequence ID" value="GKV30798.1"/>
    <property type="molecule type" value="Genomic_DNA"/>
</dbReference>
<comment type="caution">
    <text evidence="1">The sequence shown here is derived from an EMBL/GenBank/DDBJ whole genome shotgun (WGS) entry which is preliminary data.</text>
</comment>
<keyword evidence="2" id="KW-1185">Reference proteome</keyword>
<gene>
    <name evidence="1" type="ORF">SLEP1_g39574</name>
</gene>
<evidence type="ECO:0000313" key="1">
    <source>
        <dbReference type="EMBL" id="GKV30798.1"/>
    </source>
</evidence>
<protein>
    <submittedName>
        <fullName evidence="1">Uncharacterized protein</fullName>
    </submittedName>
</protein>
<sequence>MHAYTPPLHAYVPYPLRAYTLLCLEPKSPASHPSLAPLPPARLTPLLAIIPPTRLSPNSNNHTPLTCLLHPPSLLHRALALASCLLHPCCCTEPAPLALCTPIPRPCLLHATAMPLPYLQKKQHTPDKIGIISD</sequence>